<comment type="caution">
    <text evidence="1">The sequence shown here is derived from an EMBL/GenBank/DDBJ whole genome shotgun (WGS) entry which is preliminary data.</text>
</comment>
<evidence type="ECO:0000313" key="1">
    <source>
        <dbReference type="EMBL" id="GCC43420.1"/>
    </source>
</evidence>
<proteinExistence type="predicted"/>
<dbReference type="AlphaFoldDB" id="A0A401TL75"/>
<name>A0A401TL75_CHIPU</name>
<sequence>MDLAMVWRLCMTLFEGRLRYILLTRPGVFVKCRLETGPGASLALGLVQSGDSGWCGLETGQLSSEDWAQCGLDIVPGVVWRLYQCGLVLSGDWRIGLFRYGDWEIAV</sequence>
<keyword evidence="2" id="KW-1185">Reference proteome</keyword>
<evidence type="ECO:0000313" key="2">
    <source>
        <dbReference type="Proteomes" id="UP000287033"/>
    </source>
</evidence>
<accession>A0A401TL75</accession>
<protein>
    <submittedName>
        <fullName evidence="1">Uncharacterized protein</fullName>
    </submittedName>
</protein>
<dbReference type="Proteomes" id="UP000287033">
    <property type="component" value="Unassembled WGS sequence"/>
</dbReference>
<gene>
    <name evidence="1" type="ORF">chiPu_0027349</name>
</gene>
<organism evidence="1 2">
    <name type="scientific">Chiloscyllium punctatum</name>
    <name type="common">Brownbanded bambooshark</name>
    <name type="synonym">Hemiscyllium punctatum</name>
    <dbReference type="NCBI Taxonomy" id="137246"/>
    <lineage>
        <taxon>Eukaryota</taxon>
        <taxon>Metazoa</taxon>
        <taxon>Chordata</taxon>
        <taxon>Craniata</taxon>
        <taxon>Vertebrata</taxon>
        <taxon>Chondrichthyes</taxon>
        <taxon>Elasmobranchii</taxon>
        <taxon>Galeomorphii</taxon>
        <taxon>Galeoidea</taxon>
        <taxon>Orectolobiformes</taxon>
        <taxon>Hemiscylliidae</taxon>
        <taxon>Chiloscyllium</taxon>
    </lineage>
</organism>
<reference evidence="1 2" key="1">
    <citation type="journal article" date="2018" name="Nat. Ecol. Evol.">
        <title>Shark genomes provide insights into elasmobranch evolution and the origin of vertebrates.</title>
        <authorList>
            <person name="Hara Y"/>
            <person name="Yamaguchi K"/>
            <person name="Onimaru K"/>
            <person name="Kadota M"/>
            <person name="Koyanagi M"/>
            <person name="Keeley SD"/>
            <person name="Tatsumi K"/>
            <person name="Tanaka K"/>
            <person name="Motone F"/>
            <person name="Kageyama Y"/>
            <person name="Nozu R"/>
            <person name="Adachi N"/>
            <person name="Nishimura O"/>
            <person name="Nakagawa R"/>
            <person name="Tanegashima C"/>
            <person name="Kiyatake I"/>
            <person name="Matsumoto R"/>
            <person name="Murakumo K"/>
            <person name="Nishida K"/>
            <person name="Terakita A"/>
            <person name="Kuratani S"/>
            <person name="Sato K"/>
            <person name="Hyodo S Kuraku.S."/>
        </authorList>
    </citation>
    <scope>NUCLEOTIDE SEQUENCE [LARGE SCALE GENOMIC DNA]</scope>
</reference>
<dbReference type="EMBL" id="BEZZ01101611">
    <property type="protein sequence ID" value="GCC43420.1"/>
    <property type="molecule type" value="Genomic_DNA"/>
</dbReference>